<name>A0ABT7QXA3_9BACT</name>
<dbReference type="RefSeq" id="WP_289412855.1">
    <property type="nucleotide sequence ID" value="NZ_JAQIBD010000001.1"/>
</dbReference>
<dbReference type="Gene3D" id="3.30.700.10">
    <property type="entry name" value="Glycoprotein, Type 4 Pilin"/>
    <property type="match status" value="1"/>
</dbReference>
<evidence type="ECO:0000313" key="2">
    <source>
        <dbReference type="Proteomes" id="UP001169069"/>
    </source>
</evidence>
<comment type="caution">
    <text evidence="1">The sequence shown here is derived from an EMBL/GenBank/DDBJ whole genome shotgun (WGS) entry which is preliminary data.</text>
</comment>
<evidence type="ECO:0000313" key="1">
    <source>
        <dbReference type="EMBL" id="MDM5271423.1"/>
    </source>
</evidence>
<sequence length="158" mass="17537">MVGSRKAFSMMELVFVIVIIGLLAAVAIPKFAVTRDDAVLTQAKNTVSSIRSAIAIERQKRVLRGSYDDFTSLGGLTGYDQVLFDYFDGDNTGPRILEYSVRSCKNANLTGCWTKSSDTTYVYKMPSLGTAVTFTFDLKSRFDCDADSHTRECRLLTE</sequence>
<accession>A0ABT7QXA3</accession>
<gene>
    <name evidence="1" type="ORF">PGH07_04470</name>
</gene>
<organism evidence="1 2">
    <name type="scientific">Sulfurovum zhangzhouensis</name>
    <dbReference type="NCBI Taxonomy" id="3019067"/>
    <lineage>
        <taxon>Bacteria</taxon>
        <taxon>Pseudomonadati</taxon>
        <taxon>Campylobacterota</taxon>
        <taxon>Epsilonproteobacteria</taxon>
        <taxon>Campylobacterales</taxon>
        <taxon>Sulfurovaceae</taxon>
        <taxon>Sulfurovum</taxon>
    </lineage>
</organism>
<reference evidence="1" key="1">
    <citation type="submission" date="2023-01" db="EMBL/GenBank/DDBJ databases">
        <title>Sulfurovum sp. zt1-1 genome assembly.</title>
        <authorList>
            <person name="Wang J."/>
        </authorList>
    </citation>
    <scope>NUCLEOTIDE SEQUENCE</scope>
    <source>
        <strain evidence="1">Zt1-1</strain>
    </source>
</reference>
<dbReference type="Proteomes" id="UP001169069">
    <property type="component" value="Unassembled WGS sequence"/>
</dbReference>
<dbReference type="EMBL" id="JAQIBD010000001">
    <property type="protein sequence ID" value="MDM5271423.1"/>
    <property type="molecule type" value="Genomic_DNA"/>
</dbReference>
<dbReference type="InterPro" id="IPR045584">
    <property type="entry name" value="Pilin-like"/>
</dbReference>
<dbReference type="InterPro" id="IPR012902">
    <property type="entry name" value="N_methyl_site"/>
</dbReference>
<keyword evidence="2" id="KW-1185">Reference proteome</keyword>
<dbReference type="SUPFAM" id="SSF54523">
    <property type="entry name" value="Pili subunits"/>
    <property type="match status" value="1"/>
</dbReference>
<dbReference type="NCBIfam" id="TIGR02532">
    <property type="entry name" value="IV_pilin_GFxxxE"/>
    <property type="match status" value="1"/>
</dbReference>
<protein>
    <submittedName>
        <fullName evidence="1">Type II secretion system protein</fullName>
    </submittedName>
</protein>
<proteinExistence type="predicted"/>